<accession>A0A6J4R097</accession>
<proteinExistence type="predicted"/>
<protein>
    <submittedName>
        <fullName evidence="1">Uncharacterized protein</fullName>
    </submittedName>
</protein>
<organism evidence="1">
    <name type="scientific">uncultured Rubrobacteraceae bacterium</name>
    <dbReference type="NCBI Taxonomy" id="349277"/>
    <lineage>
        <taxon>Bacteria</taxon>
        <taxon>Bacillati</taxon>
        <taxon>Actinomycetota</taxon>
        <taxon>Rubrobacteria</taxon>
        <taxon>Rubrobacterales</taxon>
        <taxon>Rubrobacteraceae</taxon>
        <taxon>environmental samples</taxon>
    </lineage>
</organism>
<gene>
    <name evidence="1" type="ORF">AVDCRST_MAG14-1486</name>
</gene>
<reference evidence="1" key="1">
    <citation type="submission" date="2020-02" db="EMBL/GenBank/DDBJ databases">
        <authorList>
            <person name="Meier V. D."/>
        </authorList>
    </citation>
    <scope>NUCLEOTIDE SEQUENCE</scope>
    <source>
        <strain evidence="1">AVDCRST_MAG14</strain>
    </source>
</reference>
<sequence>MAGKREALRPDTTLAPAKRPEDEVYVRGLPACCLHSLKEAVVERGERRLLELRCPVCGSAWQVTSSLDDRILERFVTHGGPRVGGKHPAA</sequence>
<dbReference type="AlphaFoldDB" id="A0A6J4R097"/>
<name>A0A6J4R097_9ACTN</name>
<dbReference type="EMBL" id="CADCVG010000061">
    <property type="protein sequence ID" value="CAA9455078.1"/>
    <property type="molecule type" value="Genomic_DNA"/>
</dbReference>
<evidence type="ECO:0000313" key="1">
    <source>
        <dbReference type="EMBL" id="CAA9455078.1"/>
    </source>
</evidence>